<reference evidence="4" key="1">
    <citation type="journal article" date="2019" name="Int. J. Syst. Evol. Microbiol.">
        <title>The Global Catalogue of Microorganisms (GCM) 10K type strain sequencing project: providing services to taxonomists for standard genome sequencing and annotation.</title>
        <authorList>
            <consortium name="The Broad Institute Genomics Platform"/>
            <consortium name="The Broad Institute Genome Sequencing Center for Infectious Disease"/>
            <person name="Wu L."/>
            <person name="Ma J."/>
        </authorList>
    </citation>
    <scope>NUCLEOTIDE SEQUENCE [LARGE SCALE GENOMIC DNA]</scope>
    <source>
        <strain evidence="4">IBRC-M 10703</strain>
    </source>
</reference>
<feature type="region of interest" description="Disordered" evidence="1">
    <location>
        <begin position="64"/>
        <end position="125"/>
    </location>
</feature>
<feature type="transmembrane region" description="Helical" evidence="2">
    <location>
        <begin position="7"/>
        <end position="26"/>
    </location>
</feature>
<evidence type="ECO:0000313" key="4">
    <source>
        <dbReference type="Proteomes" id="UP001595772"/>
    </source>
</evidence>
<evidence type="ECO:0008006" key="5">
    <source>
        <dbReference type="Google" id="ProtNLM"/>
    </source>
</evidence>
<proteinExistence type="predicted"/>
<evidence type="ECO:0000256" key="2">
    <source>
        <dbReference type="SAM" id="Phobius"/>
    </source>
</evidence>
<keyword evidence="2" id="KW-0812">Transmembrane</keyword>
<dbReference type="Gene3D" id="3.30.1490.480">
    <property type="entry name" value="Endolytic murein transglycosylase"/>
    <property type="match status" value="1"/>
</dbReference>
<dbReference type="Proteomes" id="UP001595772">
    <property type="component" value="Unassembled WGS sequence"/>
</dbReference>
<accession>A0ABV8GSU2</accession>
<comment type="caution">
    <text evidence="3">The sequence shown here is derived from an EMBL/GenBank/DDBJ whole genome shotgun (WGS) entry which is preliminary data.</text>
</comment>
<evidence type="ECO:0000313" key="3">
    <source>
        <dbReference type="EMBL" id="MFC4022785.1"/>
    </source>
</evidence>
<protein>
    <recommendedName>
        <fullName evidence="5">YceG-like family protein</fullName>
    </recommendedName>
</protein>
<name>A0ABV8GSU2_9BACI</name>
<organism evidence="3 4">
    <name type="scientific">Oceanobacillus longus</name>
    <dbReference type="NCBI Taxonomy" id="930120"/>
    <lineage>
        <taxon>Bacteria</taxon>
        <taxon>Bacillati</taxon>
        <taxon>Bacillota</taxon>
        <taxon>Bacilli</taxon>
        <taxon>Bacillales</taxon>
        <taxon>Bacillaceae</taxon>
        <taxon>Oceanobacillus</taxon>
    </lineage>
</organism>
<sequence>MKHTVRSFSVGLLTSGVILLIAFYFIGDPVQSAEDLEPEEMIPVIEDKGYTVLTKDEYISLSVSNEPEIEETLSEEKLVSEDTSEENPKTDSKEQSNASEEAEAKQEESEEPTSTHEDETEESSVRYTLTISPGMASSDISSLLAEYQIIENASEFNSYLDEHDYSLKVQIGSYDLSSDMSFYQIAEKISN</sequence>
<keyword evidence="2" id="KW-0472">Membrane</keyword>
<evidence type="ECO:0000256" key="1">
    <source>
        <dbReference type="SAM" id="MobiDB-lite"/>
    </source>
</evidence>
<feature type="compositionally biased region" description="Basic and acidic residues" evidence="1">
    <location>
        <begin position="74"/>
        <end position="94"/>
    </location>
</feature>
<dbReference type="EMBL" id="JBHSAO010000001">
    <property type="protein sequence ID" value="MFC4022785.1"/>
    <property type="molecule type" value="Genomic_DNA"/>
</dbReference>
<feature type="compositionally biased region" description="Basic and acidic residues" evidence="1">
    <location>
        <begin position="102"/>
        <end position="117"/>
    </location>
</feature>
<dbReference type="RefSeq" id="WP_379495282.1">
    <property type="nucleotide sequence ID" value="NZ_JBHSAO010000001.1"/>
</dbReference>
<keyword evidence="4" id="KW-1185">Reference proteome</keyword>
<gene>
    <name evidence="3" type="ORF">ACFOUV_03030</name>
</gene>
<keyword evidence="2" id="KW-1133">Transmembrane helix</keyword>